<feature type="domain" description="SRCR" evidence="10">
    <location>
        <begin position="5"/>
        <end position="105"/>
    </location>
</feature>
<dbReference type="Proteomes" id="UP000648918">
    <property type="component" value="Unassembled WGS sequence"/>
</dbReference>
<dbReference type="InterPro" id="IPR001190">
    <property type="entry name" value="SRCR"/>
</dbReference>
<dbReference type="PANTHER" id="PTHR19331">
    <property type="entry name" value="SCAVENGER RECEPTOR DOMAIN-CONTAINING"/>
    <property type="match status" value="1"/>
</dbReference>
<dbReference type="EMBL" id="WBNJ01002112">
    <property type="protein sequence ID" value="NXD88986.1"/>
    <property type="molecule type" value="Genomic_DNA"/>
</dbReference>
<keyword evidence="5" id="KW-1133">Transmembrane helix</keyword>
<dbReference type="PROSITE" id="PS50287">
    <property type="entry name" value="SRCR_2"/>
    <property type="match status" value="2"/>
</dbReference>
<evidence type="ECO:0000313" key="11">
    <source>
        <dbReference type="EMBL" id="NXD88986.1"/>
    </source>
</evidence>
<evidence type="ECO:0000259" key="10">
    <source>
        <dbReference type="PROSITE" id="PS50287"/>
    </source>
</evidence>
<evidence type="ECO:0000256" key="2">
    <source>
        <dbReference type="ARBA" id="ARBA00022692"/>
    </source>
</evidence>
<feature type="disulfide bond" evidence="9">
    <location>
        <begin position="73"/>
        <end position="83"/>
    </location>
</feature>
<comment type="subcellular location">
    <subcellularLocation>
        <location evidence="1">Membrane</location>
        <topology evidence="1">Single-pass membrane protein</topology>
    </subcellularLocation>
</comment>
<keyword evidence="2" id="KW-0812">Transmembrane</keyword>
<dbReference type="AlphaFoldDB" id="A0A851Z720"/>
<name>A0A851Z720_9AVES</name>
<sequence length="185" mass="20030">EFVALRLENSSNCSGRLQVFYNGTWGSVCSSSMSPETVSLACKELGCGYSGDLEIHLPSGRLSDTAWLDRVECGERNSSFWQCSSAPWDEKSCNDLRDETHITCHVNAELQGPQHLPSSSSLLGTSLPSADREKLRAVGGENGCSGRVELWHRGSWGTVCDDSWDMQDAQVACRQLGCGPALAAL</sequence>
<dbReference type="Gene3D" id="3.10.250.10">
    <property type="entry name" value="SRCR-like domain"/>
    <property type="match status" value="2"/>
</dbReference>
<feature type="disulfide bond" evidence="9">
    <location>
        <begin position="29"/>
        <end position="93"/>
    </location>
</feature>
<comment type="caution">
    <text evidence="9">Lacks conserved residue(s) required for the propagation of feature annotation.</text>
</comment>
<gene>
    <name evidence="11" type="primary">Wc11_1</name>
    <name evidence="11" type="ORF">HALSEN_R04104</name>
</gene>
<protein>
    <submittedName>
        <fullName evidence="11">WC11 protein</fullName>
    </submittedName>
</protein>
<dbReference type="PROSITE" id="PS00420">
    <property type="entry name" value="SRCR_1"/>
    <property type="match status" value="1"/>
</dbReference>
<evidence type="ECO:0000256" key="1">
    <source>
        <dbReference type="ARBA" id="ARBA00004167"/>
    </source>
</evidence>
<comment type="caution">
    <text evidence="11">The sequence shown here is derived from an EMBL/GenBank/DDBJ whole genome shotgun (WGS) entry which is preliminary data.</text>
</comment>
<dbReference type="PRINTS" id="PR00258">
    <property type="entry name" value="SPERACTRCPTR"/>
</dbReference>
<evidence type="ECO:0000256" key="6">
    <source>
        <dbReference type="ARBA" id="ARBA00023136"/>
    </source>
</evidence>
<feature type="non-terminal residue" evidence="11">
    <location>
        <position position="185"/>
    </location>
</feature>
<keyword evidence="7 9" id="KW-1015">Disulfide bond</keyword>
<evidence type="ECO:0000256" key="4">
    <source>
        <dbReference type="ARBA" id="ARBA00022737"/>
    </source>
</evidence>
<evidence type="ECO:0000256" key="3">
    <source>
        <dbReference type="ARBA" id="ARBA00022729"/>
    </source>
</evidence>
<proteinExistence type="predicted"/>
<keyword evidence="4" id="KW-0677">Repeat</keyword>
<keyword evidence="12" id="KW-1185">Reference proteome</keyword>
<dbReference type="OrthoDB" id="536948at2759"/>
<accession>A0A851Z720</accession>
<evidence type="ECO:0000256" key="7">
    <source>
        <dbReference type="ARBA" id="ARBA00023157"/>
    </source>
</evidence>
<dbReference type="FunFam" id="3.10.250.10:FF:000012">
    <property type="entry name" value="CD163 molecule like 1"/>
    <property type="match status" value="1"/>
</dbReference>
<organism evidence="11 12">
    <name type="scientific">Halcyon senegalensis</name>
    <dbReference type="NCBI Taxonomy" id="342381"/>
    <lineage>
        <taxon>Eukaryota</taxon>
        <taxon>Metazoa</taxon>
        <taxon>Chordata</taxon>
        <taxon>Craniata</taxon>
        <taxon>Vertebrata</taxon>
        <taxon>Euteleostomi</taxon>
        <taxon>Archelosauria</taxon>
        <taxon>Archosauria</taxon>
        <taxon>Dinosauria</taxon>
        <taxon>Saurischia</taxon>
        <taxon>Theropoda</taxon>
        <taxon>Coelurosauria</taxon>
        <taxon>Aves</taxon>
        <taxon>Neognathae</taxon>
        <taxon>Neoaves</taxon>
        <taxon>Telluraves</taxon>
        <taxon>Coraciimorphae</taxon>
        <taxon>Coraciiformes</taxon>
        <taxon>Alcedinidae</taxon>
        <taxon>Halcyon</taxon>
    </lineage>
</organism>
<reference evidence="11" key="1">
    <citation type="submission" date="2019-09" db="EMBL/GenBank/DDBJ databases">
        <title>Bird 10,000 Genomes (B10K) Project - Family phase.</title>
        <authorList>
            <person name="Zhang G."/>
        </authorList>
    </citation>
    <scope>NUCLEOTIDE SEQUENCE</scope>
    <source>
        <strain evidence="11">B10K-DU-024-03</strain>
        <tissue evidence="11">Muscle</tissue>
    </source>
</reference>
<dbReference type="SMART" id="SM00202">
    <property type="entry name" value="SR"/>
    <property type="match status" value="2"/>
</dbReference>
<evidence type="ECO:0000256" key="5">
    <source>
        <dbReference type="ARBA" id="ARBA00022989"/>
    </source>
</evidence>
<keyword evidence="8" id="KW-0325">Glycoprotein</keyword>
<keyword evidence="6" id="KW-0472">Membrane</keyword>
<dbReference type="GO" id="GO:0016020">
    <property type="term" value="C:membrane"/>
    <property type="evidence" value="ECO:0007669"/>
    <property type="project" value="UniProtKB-SubCell"/>
</dbReference>
<evidence type="ECO:0000256" key="9">
    <source>
        <dbReference type="PROSITE-ProRule" id="PRU00196"/>
    </source>
</evidence>
<dbReference type="PANTHER" id="PTHR19331:SF468">
    <property type="entry name" value="SCAVENGER RECEPTOR CYSTEINE-RICH TYPE 1 PROTEIN M160"/>
    <property type="match status" value="1"/>
</dbReference>
<dbReference type="InterPro" id="IPR036772">
    <property type="entry name" value="SRCR-like_dom_sf"/>
</dbReference>
<evidence type="ECO:0000256" key="8">
    <source>
        <dbReference type="ARBA" id="ARBA00023180"/>
    </source>
</evidence>
<feature type="domain" description="SRCR" evidence="10">
    <location>
        <begin position="135"/>
        <end position="185"/>
    </location>
</feature>
<dbReference type="FunFam" id="3.10.250.10:FF:000016">
    <property type="entry name" value="Scavenger receptor cysteine-rich protein type 12"/>
    <property type="match status" value="1"/>
</dbReference>
<keyword evidence="3" id="KW-0732">Signal</keyword>
<dbReference type="Pfam" id="PF00530">
    <property type="entry name" value="SRCR"/>
    <property type="match status" value="2"/>
</dbReference>
<dbReference type="SUPFAM" id="SSF56487">
    <property type="entry name" value="SRCR-like"/>
    <property type="match status" value="2"/>
</dbReference>
<feature type="non-terminal residue" evidence="11">
    <location>
        <position position="1"/>
    </location>
</feature>
<evidence type="ECO:0000313" key="12">
    <source>
        <dbReference type="Proteomes" id="UP000648918"/>
    </source>
</evidence>